<protein>
    <recommendedName>
        <fullName evidence="2">phospholipase D</fullName>
        <ecNumber evidence="2">3.1.4.4</ecNumber>
    </recommendedName>
</protein>
<dbReference type="SMART" id="SM00155">
    <property type="entry name" value="PLDc"/>
    <property type="match status" value="1"/>
</dbReference>
<dbReference type="InterPro" id="IPR025202">
    <property type="entry name" value="PLD-like_dom"/>
</dbReference>
<accession>A0A3M7QIP3</accession>
<dbReference type="PANTHER" id="PTHR18896">
    <property type="entry name" value="PHOSPHOLIPASE D"/>
    <property type="match status" value="1"/>
</dbReference>
<dbReference type="Gene3D" id="3.30.870.10">
    <property type="entry name" value="Endonuclease Chain A"/>
    <property type="match status" value="1"/>
</dbReference>
<dbReference type="EC" id="3.1.4.4" evidence="2"/>
<organism evidence="8 9">
    <name type="scientific">Brachionus plicatilis</name>
    <name type="common">Marine rotifer</name>
    <name type="synonym">Brachionus muelleri</name>
    <dbReference type="NCBI Taxonomy" id="10195"/>
    <lineage>
        <taxon>Eukaryota</taxon>
        <taxon>Metazoa</taxon>
        <taxon>Spiralia</taxon>
        <taxon>Gnathifera</taxon>
        <taxon>Rotifera</taxon>
        <taxon>Eurotatoria</taxon>
        <taxon>Monogononta</taxon>
        <taxon>Pseudotrocha</taxon>
        <taxon>Ploima</taxon>
        <taxon>Brachionidae</taxon>
        <taxon>Brachionus</taxon>
    </lineage>
</organism>
<evidence type="ECO:0000259" key="7">
    <source>
        <dbReference type="PROSITE" id="PS50035"/>
    </source>
</evidence>
<evidence type="ECO:0000313" key="9">
    <source>
        <dbReference type="Proteomes" id="UP000276133"/>
    </source>
</evidence>
<dbReference type="CDD" id="cd09141">
    <property type="entry name" value="PLDc_vPLD1_2_yPLD_like_2"/>
    <property type="match status" value="1"/>
</dbReference>
<dbReference type="Proteomes" id="UP000276133">
    <property type="component" value="Unassembled WGS sequence"/>
</dbReference>
<keyword evidence="5" id="KW-0442">Lipid degradation</keyword>
<dbReference type="AlphaFoldDB" id="A0A3M7QIP3"/>
<evidence type="ECO:0000256" key="1">
    <source>
        <dbReference type="ARBA" id="ARBA00000798"/>
    </source>
</evidence>
<dbReference type="PANTHER" id="PTHR18896:SF76">
    <property type="entry name" value="PHOSPHOLIPASE"/>
    <property type="match status" value="1"/>
</dbReference>
<sequence>MYSIRYNNWICVLRDDHFFVRVKVKFGFIFGKYPIFREKKKGWIWALLLELLTPVYVNKTIKNNHPNSKTYKNNEQVPLLESYPYLIPKSYTDNTKYNQKFIPKEELFKTSVQILRSVDDWSAGISKTETSILNAYVDLIKNAKHYIYIENQFFITTCHPNKDIIKNNIGKALADRIKIAHKNKQKFRVFIFLPLLPGFDRINAIKAVQYYNLRSIKFGEFSIYKELLKEGITDPSEYITFHGMRNWSVLMGKLVQEIIYVHSKLMIVDDNYVLCGSANINDRSLIGKRDSEVVALVTDEEFVDSVMSKKPFKAGKYALSLREKIFKLHLGVYFENPSQLNVVDCVSDEFYNMFKSISHQNTLVYDEVFKCLPSDNILNFDDLKNYTKKSSLSKTDPNEGYKIPIQI</sequence>
<dbReference type="PROSITE" id="PS50035">
    <property type="entry name" value="PLD"/>
    <property type="match status" value="1"/>
</dbReference>
<dbReference type="STRING" id="10195.A0A3M7QIP3"/>
<dbReference type="OrthoDB" id="14911at2759"/>
<dbReference type="InterPro" id="IPR001736">
    <property type="entry name" value="PLipase_D/transphosphatidylase"/>
</dbReference>
<name>A0A3M7QIP3_BRAPC</name>
<comment type="caution">
    <text evidence="8">The sequence shown here is derived from an EMBL/GenBank/DDBJ whole genome shotgun (WGS) entry which is preliminary data.</text>
</comment>
<keyword evidence="4" id="KW-0378">Hydrolase</keyword>
<evidence type="ECO:0000256" key="5">
    <source>
        <dbReference type="ARBA" id="ARBA00022963"/>
    </source>
</evidence>
<keyword evidence="9" id="KW-1185">Reference proteome</keyword>
<evidence type="ECO:0000256" key="4">
    <source>
        <dbReference type="ARBA" id="ARBA00022801"/>
    </source>
</evidence>
<comment type="catalytic activity">
    <reaction evidence="1">
        <text>a 1,2-diacyl-sn-glycero-3-phosphocholine + H2O = a 1,2-diacyl-sn-glycero-3-phosphate + choline + H(+)</text>
        <dbReference type="Rhea" id="RHEA:14445"/>
        <dbReference type="ChEBI" id="CHEBI:15354"/>
        <dbReference type="ChEBI" id="CHEBI:15377"/>
        <dbReference type="ChEBI" id="CHEBI:15378"/>
        <dbReference type="ChEBI" id="CHEBI:57643"/>
        <dbReference type="ChEBI" id="CHEBI:58608"/>
        <dbReference type="EC" id="3.1.4.4"/>
    </reaction>
</comment>
<dbReference type="Pfam" id="PF13091">
    <property type="entry name" value="PLDc_2"/>
    <property type="match status" value="1"/>
</dbReference>
<keyword evidence="6" id="KW-0443">Lipid metabolism</keyword>
<gene>
    <name evidence="8" type="ORF">BpHYR1_007808</name>
</gene>
<evidence type="ECO:0000256" key="3">
    <source>
        <dbReference type="ARBA" id="ARBA00022737"/>
    </source>
</evidence>
<dbReference type="SUPFAM" id="SSF56024">
    <property type="entry name" value="Phospholipase D/nuclease"/>
    <property type="match status" value="1"/>
</dbReference>
<proteinExistence type="predicted"/>
<dbReference type="EMBL" id="REGN01006103">
    <property type="protein sequence ID" value="RNA10828.1"/>
    <property type="molecule type" value="Genomic_DNA"/>
</dbReference>
<feature type="domain" description="PLD phosphodiesterase" evidence="7">
    <location>
        <begin position="257"/>
        <end position="284"/>
    </location>
</feature>
<reference evidence="8 9" key="1">
    <citation type="journal article" date="2018" name="Sci. Rep.">
        <title>Genomic signatures of local adaptation to the degree of environmental predictability in rotifers.</title>
        <authorList>
            <person name="Franch-Gras L."/>
            <person name="Hahn C."/>
            <person name="Garcia-Roger E.M."/>
            <person name="Carmona M.J."/>
            <person name="Serra M."/>
            <person name="Gomez A."/>
        </authorList>
    </citation>
    <scope>NUCLEOTIDE SEQUENCE [LARGE SCALE GENOMIC DNA]</scope>
    <source>
        <strain evidence="8">HYR1</strain>
    </source>
</reference>
<dbReference type="GO" id="GO:0009395">
    <property type="term" value="P:phospholipid catabolic process"/>
    <property type="evidence" value="ECO:0007669"/>
    <property type="project" value="TreeGrafter"/>
</dbReference>
<evidence type="ECO:0000256" key="2">
    <source>
        <dbReference type="ARBA" id="ARBA00012027"/>
    </source>
</evidence>
<keyword evidence="3" id="KW-0677">Repeat</keyword>
<evidence type="ECO:0000313" key="8">
    <source>
        <dbReference type="EMBL" id="RNA10828.1"/>
    </source>
</evidence>
<dbReference type="GO" id="GO:0004630">
    <property type="term" value="F:phospholipase D activity"/>
    <property type="evidence" value="ECO:0007669"/>
    <property type="project" value="UniProtKB-EC"/>
</dbReference>
<evidence type="ECO:0000256" key="6">
    <source>
        <dbReference type="ARBA" id="ARBA00023098"/>
    </source>
</evidence>
<dbReference type="InterPro" id="IPR015679">
    <property type="entry name" value="PLipase_D_fam"/>
</dbReference>